<sequence length="38" mass="4663">MRLILLMKLKAYFNSEPKFFEKFNNDILRQRAVERNGM</sequence>
<organism evidence="1">
    <name type="scientific">termite gut metagenome</name>
    <dbReference type="NCBI Taxonomy" id="433724"/>
    <lineage>
        <taxon>unclassified sequences</taxon>
        <taxon>metagenomes</taxon>
        <taxon>organismal metagenomes</taxon>
    </lineage>
</organism>
<reference evidence="1" key="1">
    <citation type="submission" date="2019-03" db="EMBL/GenBank/DDBJ databases">
        <title>Single cell metagenomics reveals metabolic interactions within the superorganism composed of flagellate Streblomastix strix and complex community of Bacteroidetes bacteria on its surface.</title>
        <authorList>
            <person name="Treitli S.C."/>
            <person name="Kolisko M."/>
            <person name="Husnik F."/>
            <person name="Keeling P."/>
            <person name="Hampl V."/>
        </authorList>
    </citation>
    <scope>NUCLEOTIDE SEQUENCE</scope>
    <source>
        <strain evidence="1">STM</strain>
    </source>
</reference>
<gene>
    <name evidence="1" type="ORF">EZS27_003288</name>
    <name evidence="2" type="ORF">EZS27_003293</name>
</gene>
<proteinExistence type="predicted"/>
<dbReference type="EMBL" id="SNRY01000050">
    <property type="protein sequence ID" value="KAA6349289.1"/>
    <property type="molecule type" value="Genomic_DNA"/>
</dbReference>
<name>A0A5J4SSY0_9ZZZZ</name>
<protein>
    <submittedName>
        <fullName evidence="1">Uncharacterized protein</fullName>
    </submittedName>
</protein>
<evidence type="ECO:0000313" key="1">
    <source>
        <dbReference type="EMBL" id="KAA6349284.1"/>
    </source>
</evidence>
<dbReference type="AlphaFoldDB" id="A0A5J4SSY0"/>
<comment type="caution">
    <text evidence="1">The sequence shown here is derived from an EMBL/GenBank/DDBJ whole genome shotgun (WGS) entry which is preliminary data.</text>
</comment>
<evidence type="ECO:0000313" key="2">
    <source>
        <dbReference type="EMBL" id="KAA6349289.1"/>
    </source>
</evidence>
<accession>A0A5J4SSY0</accession>
<dbReference type="EMBL" id="SNRY01000050">
    <property type="protein sequence ID" value="KAA6349284.1"/>
    <property type="molecule type" value="Genomic_DNA"/>
</dbReference>